<dbReference type="STRING" id="265719.SAMN04488509_10527"/>
<evidence type="ECO:0000256" key="1">
    <source>
        <dbReference type="PROSITE-ProRule" id="PRU00339"/>
    </source>
</evidence>
<dbReference type="EMBL" id="FNAG01000005">
    <property type="protein sequence ID" value="SDD65892.1"/>
    <property type="molecule type" value="Genomic_DNA"/>
</dbReference>
<name>A0A1G6WJ38_9GAMM</name>
<dbReference type="InterPro" id="IPR019734">
    <property type="entry name" value="TPR_rpt"/>
</dbReference>
<evidence type="ECO:0000313" key="3">
    <source>
        <dbReference type="EMBL" id="SDD65892.1"/>
    </source>
</evidence>
<feature type="repeat" description="TPR" evidence="1">
    <location>
        <begin position="307"/>
        <end position="340"/>
    </location>
</feature>
<dbReference type="RefSeq" id="WP_091242129.1">
    <property type="nucleotide sequence ID" value="NZ_FNAG01000005.1"/>
</dbReference>
<dbReference type="AlphaFoldDB" id="A0A1G6WJ38"/>
<dbReference type="SUPFAM" id="SSF48452">
    <property type="entry name" value="TPR-like"/>
    <property type="match status" value="2"/>
</dbReference>
<dbReference type="Gene3D" id="1.25.40.10">
    <property type="entry name" value="Tetratricopeptide repeat domain"/>
    <property type="match status" value="2"/>
</dbReference>
<sequence>MRTPLFVLKTSLLLALGLGLTATADAQRRGKQAEEEVLYPNATREEPTLKPVGRLQRQMKQMFDLSQEEGKEAQTEEASKAILAASAAGPYEKSFANQILAQIELDRDNYPGAIGYFQAALDAGGLKNNQYYQIMQNIGQLQFQEELYGDAAATFTRMLEETRAESAQIYALRGNSYYRMEQYEPAVADLRKAISLQEKPDASVSQLLMGSLFELGRASEAAEIAAGLLANDPQNVSLIRNLAAIYINAEETGKAIETMQGGIDRGVLTEERDYIELSKMYRYAEQDLKAAELITRALQDGKVQPSFEVYRGLGEAYYFSENIPQAAEAFGKADELATDGEMALNHARTLAELERWPETKAAANRAISKGVKRPGDAYVILGAAEFGLDNQPAAIAAYREAAKYPETKAMAESYLRQVNR</sequence>
<keyword evidence="2" id="KW-0732">Signal</keyword>
<dbReference type="OrthoDB" id="5964849at2"/>
<organism evidence="3 4">
    <name type="scientific">Aquimonas voraii</name>
    <dbReference type="NCBI Taxonomy" id="265719"/>
    <lineage>
        <taxon>Bacteria</taxon>
        <taxon>Pseudomonadati</taxon>
        <taxon>Pseudomonadota</taxon>
        <taxon>Gammaproteobacteria</taxon>
        <taxon>Lysobacterales</taxon>
        <taxon>Lysobacteraceae</taxon>
        <taxon>Aquimonas</taxon>
    </lineage>
</organism>
<keyword evidence="4" id="KW-1185">Reference proteome</keyword>
<evidence type="ECO:0000256" key="2">
    <source>
        <dbReference type="SAM" id="SignalP"/>
    </source>
</evidence>
<feature type="chain" id="PRO_5011568668" evidence="2">
    <location>
        <begin position="27"/>
        <end position="420"/>
    </location>
</feature>
<dbReference type="PROSITE" id="PS50005">
    <property type="entry name" value="TPR"/>
    <property type="match status" value="2"/>
</dbReference>
<gene>
    <name evidence="3" type="ORF">SAMN04488509_10527</name>
</gene>
<evidence type="ECO:0000313" key="4">
    <source>
        <dbReference type="Proteomes" id="UP000199603"/>
    </source>
</evidence>
<dbReference type="SMART" id="SM00028">
    <property type="entry name" value="TPR"/>
    <property type="match status" value="5"/>
</dbReference>
<dbReference type="Pfam" id="PF13432">
    <property type="entry name" value="TPR_16"/>
    <property type="match status" value="2"/>
</dbReference>
<dbReference type="InterPro" id="IPR011990">
    <property type="entry name" value="TPR-like_helical_dom_sf"/>
</dbReference>
<feature type="repeat" description="TPR" evidence="1">
    <location>
        <begin position="167"/>
        <end position="200"/>
    </location>
</feature>
<feature type="signal peptide" evidence="2">
    <location>
        <begin position="1"/>
        <end position="26"/>
    </location>
</feature>
<dbReference type="Pfam" id="PF13181">
    <property type="entry name" value="TPR_8"/>
    <property type="match status" value="1"/>
</dbReference>
<keyword evidence="1" id="KW-0802">TPR repeat</keyword>
<dbReference type="Proteomes" id="UP000199603">
    <property type="component" value="Unassembled WGS sequence"/>
</dbReference>
<reference evidence="3 4" key="1">
    <citation type="submission" date="2016-10" db="EMBL/GenBank/DDBJ databases">
        <authorList>
            <person name="de Groot N.N."/>
        </authorList>
    </citation>
    <scope>NUCLEOTIDE SEQUENCE [LARGE SCALE GENOMIC DNA]</scope>
    <source>
        <strain evidence="3 4">DSM 16957</strain>
    </source>
</reference>
<protein>
    <submittedName>
        <fullName evidence="3">Tetratricopeptide repeat-containing protein</fullName>
    </submittedName>
</protein>
<accession>A0A1G6WJ38</accession>
<proteinExistence type="predicted"/>